<keyword evidence="1" id="KW-0472">Membrane</keyword>
<keyword evidence="1" id="KW-0812">Transmembrane</keyword>
<evidence type="ECO:0000313" key="2">
    <source>
        <dbReference type="EMBL" id="RDI26045.1"/>
    </source>
</evidence>
<evidence type="ECO:0000313" key="3">
    <source>
        <dbReference type="Proteomes" id="UP000255265"/>
    </source>
</evidence>
<dbReference type="OrthoDB" id="288800at2"/>
<feature type="transmembrane region" description="Helical" evidence="1">
    <location>
        <begin position="168"/>
        <end position="187"/>
    </location>
</feature>
<feature type="transmembrane region" description="Helical" evidence="1">
    <location>
        <begin position="78"/>
        <end position="101"/>
    </location>
</feature>
<comment type="caution">
    <text evidence="2">The sequence shown here is derived from an EMBL/GenBank/DDBJ whole genome shotgun (WGS) entry which is preliminary data.</text>
</comment>
<keyword evidence="3" id="KW-1185">Reference proteome</keyword>
<reference evidence="2 3" key="1">
    <citation type="submission" date="2018-07" db="EMBL/GenBank/DDBJ databases">
        <title>Genomic Encyclopedia of Type Strains, Phase IV (KMG-IV): sequencing the most valuable type-strain genomes for metagenomic binning, comparative biology and taxonomic classification.</title>
        <authorList>
            <person name="Goeker M."/>
        </authorList>
    </citation>
    <scope>NUCLEOTIDE SEQUENCE [LARGE SCALE GENOMIC DNA]</scope>
    <source>
        <strain evidence="2 3">DSM 21352</strain>
    </source>
</reference>
<dbReference type="EMBL" id="QQAV01000003">
    <property type="protein sequence ID" value="RDI26045.1"/>
    <property type="molecule type" value="Genomic_DNA"/>
</dbReference>
<gene>
    <name evidence="2" type="ORF">DFR41_103201</name>
</gene>
<keyword evidence="1" id="KW-1133">Transmembrane helix</keyword>
<proteinExistence type="predicted"/>
<feature type="transmembrane region" description="Helical" evidence="1">
    <location>
        <begin position="113"/>
        <end position="130"/>
    </location>
</feature>
<feature type="transmembrane region" description="Helical" evidence="1">
    <location>
        <begin position="37"/>
        <end position="66"/>
    </location>
</feature>
<dbReference type="InterPro" id="IPR021306">
    <property type="entry name" value="DUF2878"/>
</dbReference>
<accession>A0A370FH18</accession>
<dbReference type="Pfam" id="PF11086">
    <property type="entry name" value="DUF2878"/>
    <property type="match status" value="1"/>
</dbReference>
<name>A0A370FH18_9BURK</name>
<organism evidence="2 3">
    <name type="scientific">Pseudacidovorax intermedius</name>
    <dbReference type="NCBI Taxonomy" id="433924"/>
    <lineage>
        <taxon>Bacteria</taxon>
        <taxon>Pseudomonadati</taxon>
        <taxon>Pseudomonadota</taxon>
        <taxon>Betaproteobacteria</taxon>
        <taxon>Burkholderiales</taxon>
        <taxon>Comamonadaceae</taxon>
        <taxon>Pseudacidovorax</taxon>
    </lineage>
</organism>
<dbReference type="Proteomes" id="UP000255265">
    <property type="component" value="Unassembled WGS sequence"/>
</dbReference>
<protein>
    <submittedName>
        <fullName evidence="2">Uncharacterized protein DUF2878</fullName>
    </submittedName>
</protein>
<feature type="transmembrane region" description="Helical" evidence="1">
    <location>
        <begin position="137"/>
        <end position="156"/>
    </location>
</feature>
<evidence type="ECO:0000256" key="1">
    <source>
        <dbReference type="SAM" id="Phobius"/>
    </source>
</evidence>
<dbReference type="STRING" id="433924.NS331_13645"/>
<dbReference type="AlphaFoldDB" id="A0A370FH18"/>
<sequence length="207" mass="21540">MATQASPPSPSQSAAAKAVAPLPPRRLLWANFAWTQIAWFAAVLGAAHGWPMLGCLPLVAGLAWHLCTARRAQPEARLVLYAVLLGTLADAGPVLLGAVAYPSGQWTAALPPFWLSGLWAAFATSINLTLRWLHGRPVLAALLGAVAGPLAFSSGVRLGGAQFVDAPLALGWLAVEWALMLPLLCWLGRRHDGAAGPAAAVPLREGG</sequence>